<evidence type="ECO:0000256" key="3">
    <source>
        <dbReference type="ARBA" id="ARBA00019141"/>
    </source>
</evidence>
<dbReference type="GO" id="GO:0005634">
    <property type="term" value="C:nucleus"/>
    <property type="evidence" value="ECO:0007669"/>
    <property type="project" value="UniProtKB-SubCell"/>
</dbReference>
<protein>
    <recommendedName>
        <fullName evidence="3">Chromatin modification-related protein MEAF6</fullName>
    </recommendedName>
</protein>
<dbReference type="Pfam" id="PF09340">
    <property type="entry name" value="NuA4"/>
    <property type="match status" value="1"/>
</dbReference>
<keyword evidence="8" id="KW-0539">Nucleus</keyword>
<comment type="similarity">
    <text evidence="2">Belongs to the EAF6 family.</text>
</comment>
<dbReference type="GO" id="GO:0000123">
    <property type="term" value="C:histone acetyltransferase complex"/>
    <property type="evidence" value="ECO:0007669"/>
    <property type="project" value="InterPro"/>
</dbReference>
<feature type="compositionally biased region" description="Basic residues" evidence="9">
    <location>
        <begin position="261"/>
        <end position="277"/>
    </location>
</feature>
<evidence type="ECO:0000313" key="11">
    <source>
        <dbReference type="WBParaSite" id="PSU_v2.g1104.t1"/>
    </source>
</evidence>
<proteinExistence type="inferred from homology"/>
<feature type="compositionally biased region" description="Acidic residues" evidence="9">
    <location>
        <begin position="172"/>
        <end position="191"/>
    </location>
</feature>
<keyword evidence="10" id="KW-1185">Reference proteome</keyword>
<keyword evidence="7" id="KW-0804">Transcription</keyword>
<evidence type="ECO:0000256" key="2">
    <source>
        <dbReference type="ARBA" id="ARBA00010916"/>
    </source>
</evidence>
<feature type="compositionally biased region" description="Acidic residues" evidence="9">
    <location>
        <begin position="198"/>
        <end position="215"/>
    </location>
</feature>
<feature type="region of interest" description="Disordered" evidence="9">
    <location>
        <begin position="153"/>
        <end position="277"/>
    </location>
</feature>
<evidence type="ECO:0000256" key="7">
    <source>
        <dbReference type="ARBA" id="ARBA00023163"/>
    </source>
</evidence>
<evidence type="ECO:0000256" key="6">
    <source>
        <dbReference type="ARBA" id="ARBA00023054"/>
    </source>
</evidence>
<evidence type="ECO:0000256" key="1">
    <source>
        <dbReference type="ARBA" id="ARBA00004123"/>
    </source>
</evidence>
<feature type="compositionally biased region" description="Low complexity" evidence="9">
    <location>
        <begin position="221"/>
        <end position="243"/>
    </location>
</feature>
<keyword evidence="5" id="KW-0805">Transcription regulation</keyword>
<evidence type="ECO:0000256" key="4">
    <source>
        <dbReference type="ARBA" id="ARBA00022853"/>
    </source>
</evidence>
<dbReference type="WBParaSite" id="PSU_v2.g1104.t1">
    <property type="protein sequence ID" value="PSU_v2.g1104.t1"/>
    <property type="gene ID" value="PSU_v2.g1104"/>
</dbReference>
<keyword evidence="6" id="KW-0175">Coiled coil</keyword>
<evidence type="ECO:0000256" key="8">
    <source>
        <dbReference type="ARBA" id="ARBA00023242"/>
    </source>
</evidence>
<accession>A0A914XWY0</accession>
<comment type="subcellular location">
    <subcellularLocation>
        <location evidence="1">Nucleus</location>
    </subcellularLocation>
</comment>
<evidence type="ECO:0000313" key="10">
    <source>
        <dbReference type="Proteomes" id="UP000887577"/>
    </source>
</evidence>
<dbReference type="InterPro" id="IPR015418">
    <property type="entry name" value="Eaf6"/>
</dbReference>
<sequence>MFPRITPCRRKRDGTRIVPPASQSTKGSNAYNRLLTEVAKNTENRRKIEDQIYKFETHYLEEASKISYIAKAVRTSSRSLEAIDADRMARRNQSVIKPRDRIFSRSSYTSPLYQTGGPLHHEYLSLFEKADPTIPEDPTTVRADSPDFSILDLGQSANLRQTNRKKSAFDTSSEEEEDDQDGNESVLDDASEAGGIHEDEDNFDDDGIIDDDNEDSQGAYSPMPRRMSSMSRVRMSSGSLSPSLISHRRRTTATDMDFPIRARKGSTNKIFNKRRRQ</sequence>
<dbReference type="AlphaFoldDB" id="A0A914XWY0"/>
<evidence type="ECO:0000256" key="9">
    <source>
        <dbReference type="SAM" id="MobiDB-lite"/>
    </source>
</evidence>
<keyword evidence="4" id="KW-0156">Chromatin regulator</keyword>
<dbReference type="Proteomes" id="UP000887577">
    <property type="component" value="Unplaced"/>
</dbReference>
<evidence type="ECO:0000256" key="5">
    <source>
        <dbReference type="ARBA" id="ARBA00023015"/>
    </source>
</evidence>
<organism evidence="10 11">
    <name type="scientific">Panagrolaimus superbus</name>
    <dbReference type="NCBI Taxonomy" id="310955"/>
    <lineage>
        <taxon>Eukaryota</taxon>
        <taxon>Metazoa</taxon>
        <taxon>Ecdysozoa</taxon>
        <taxon>Nematoda</taxon>
        <taxon>Chromadorea</taxon>
        <taxon>Rhabditida</taxon>
        <taxon>Tylenchina</taxon>
        <taxon>Panagrolaimomorpha</taxon>
        <taxon>Panagrolaimoidea</taxon>
        <taxon>Panagrolaimidae</taxon>
        <taxon>Panagrolaimus</taxon>
    </lineage>
</organism>
<name>A0A914XWY0_9BILA</name>
<dbReference type="GO" id="GO:0006325">
    <property type="term" value="P:chromatin organization"/>
    <property type="evidence" value="ECO:0007669"/>
    <property type="project" value="UniProtKB-KW"/>
</dbReference>
<reference evidence="11" key="1">
    <citation type="submission" date="2022-11" db="UniProtKB">
        <authorList>
            <consortium name="WormBaseParasite"/>
        </authorList>
    </citation>
    <scope>IDENTIFICATION</scope>
</reference>